<keyword evidence="3" id="KW-0012">Acyltransferase</keyword>
<organism evidence="3 4">
    <name type="scientific">Rhizobium paknamense</name>
    <dbReference type="NCBI Taxonomy" id="1206817"/>
    <lineage>
        <taxon>Bacteria</taxon>
        <taxon>Pseudomonadati</taxon>
        <taxon>Pseudomonadota</taxon>
        <taxon>Alphaproteobacteria</taxon>
        <taxon>Hyphomicrobiales</taxon>
        <taxon>Rhizobiaceae</taxon>
        <taxon>Rhizobium/Agrobacterium group</taxon>
        <taxon>Rhizobium</taxon>
    </lineage>
</organism>
<keyword evidence="1" id="KW-0812">Transmembrane</keyword>
<feature type="domain" description="DUF6867" evidence="2">
    <location>
        <begin position="12"/>
        <end position="116"/>
    </location>
</feature>
<dbReference type="GO" id="GO:0016746">
    <property type="term" value="F:acyltransferase activity"/>
    <property type="evidence" value="ECO:0007669"/>
    <property type="project" value="UniProtKB-KW"/>
</dbReference>
<protein>
    <submittedName>
        <fullName evidence="3">Glycerol-3-phosphate acyltransferase PlsY</fullName>
    </submittedName>
</protein>
<accession>A0ABU0IFV9</accession>
<feature type="transmembrane region" description="Helical" evidence="1">
    <location>
        <begin position="41"/>
        <end position="59"/>
    </location>
</feature>
<dbReference type="Proteomes" id="UP001235269">
    <property type="component" value="Unassembled WGS sequence"/>
</dbReference>
<comment type="caution">
    <text evidence="3">The sequence shown here is derived from an EMBL/GenBank/DDBJ whole genome shotgun (WGS) entry which is preliminary data.</text>
</comment>
<keyword evidence="1" id="KW-1133">Transmembrane helix</keyword>
<name>A0ABU0IFV9_9HYPH</name>
<evidence type="ECO:0000256" key="1">
    <source>
        <dbReference type="SAM" id="Phobius"/>
    </source>
</evidence>
<evidence type="ECO:0000313" key="3">
    <source>
        <dbReference type="EMBL" id="MDQ0457128.1"/>
    </source>
</evidence>
<evidence type="ECO:0000259" key="2">
    <source>
        <dbReference type="Pfam" id="PF21741"/>
    </source>
</evidence>
<dbReference type="InterPro" id="IPR049201">
    <property type="entry name" value="DUF6867"/>
</dbReference>
<proteinExistence type="predicted"/>
<gene>
    <name evidence="3" type="ORF">QO005_003475</name>
</gene>
<reference evidence="3 4" key="1">
    <citation type="submission" date="2023-07" db="EMBL/GenBank/DDBJ databases">
        <title>Genomic Encyclopedia of Type Strains, Phase IV (KMG-IV): sequencing the most valuable type-strain genomes for metagenomic binning, comparative biology and taxonomic classification.</title>
        <authorList>
            <person name="Goeker M."/>
        </authorList>
    </citation>
    <scope>NUCLEOTIDE SEQUENCE [LARGE SCALE GENOMIC DNA]</scope>
    <source>
        <strain evidence="3 4">DSM 100301</strain>
    </source>
</reference>
<dbReference type="RefSeq" id="WP_307159310.1">
    <property type="nucleotide sequence ID" value="NZ_JAUSWH010000012.1"/>
</dbReference>
<feature type="transmembrane region" description="Helical" evidence="1">
    <location>
        <begin position="12"/>
        <end position="29"/>
    </location>
</feature>
<keyword evidence="4" id="KW-1185">Reference proteome</keyword>
<dbReference type="Pfam" id="PF21741">
    <property type="entry name" value="DUF6867"/>
    <property type="match status" value="1"/>
</dbReference>
<dbReference type="EMBL" id="JAUSWH010000012">
    <property type="protein sequence ID" value="MDQ0457128.1"/>
    <property type="molecule type" value="Genomic_DNA"/>
</dbReference>
<sequence>MQGLLFESDTGVRVVLRLMVVLLGFWTAWRTGKAVADGWGVYAQVVVYTLLLGFVLRFLHYSLFQGPMLDGLYYAIDVVTLLVFSTAGFRFRRTNQMVNNYYWLFEKTSPLSWKKKD</sequence>
<keyword evidence="1" id="KW-0472">Membrane</keyword>
<evidence type="ECO:0000313" key="4">
    <source>
        <dbReference type="Proteomes" id="UP001235269"/>
    </source>
</evidence>
<feature type="transmembrane region" description="Helical" evidence="1">
    <location>
        <begin position="71"/>
        <end position="91"/>
    </location>
</feature>
<keyword evidence="3" id="KW-0808">Transferase</keyword>